<dbReference type="GO" id="GO:0005886">
    <property type="term" value="C:plasma membrane"/>
    <property type="evidence" value="ECO:0007669"/>
    <property type="project" value="UniProtKB-SubCell"/>
</dbReference>
<evidence type="ECO:0000313" key="7">
    <source>
        <dbReference type="Proteomes" id="UP000199424"/>
    </source>
</evidence>
<dbReference type="InterPro" id="IPR005899">
    <property type="entry name" value="Na_pump_deCOase"/>
</dbReference>
<evidence type="ECO:0000256" key="2">
    <source>
        <dbReference type="ARBA" id="ARBA00022692"/>
    </source>
</evidence>
<dbReference type="GO" id="GO:0015451">
    <property type="term" value="F:decarboxylation-driven active transmembrane transporter activity"/>
    <property type="evidence" value="ECO:0007669"/>
    <property type="project" value="UniProtKB-EC"/>
</dbReference>
<dbReference type="NCBIfam" id="TIGR01195">
    <property type="entry name" value="oadG_fam"/>
    <property type="match status" value="1"/>
</dbReference>
<keyword evidence="1" id="KW-1003">Cell membrane</keyword>
<keyword evidence="5" id="KW-0915">Sodium</keyword>
<keyword evidence="5" id="KW-0406">Ion transport</keyword>
<evidence type="ECO:0000256" key="5">
    <source>
        <dbReference type="RuleBase" id="RU004278"/>
    </source>
</evidence>
<keyword evidence="7" id="KW-1185">Reference proteome</keyword>
<dbReference type="Proteomes" id="UP000199424">
    <property type="component" value="Unassembled WGS sequence"/>
</dbReference>
<keyword evidence="5" id="KW-0813">Transport</keyword>
<comment type="catalytic activity">
    <reaction evidence="5">
        <text>oxaloacetate + 2 Na(+)(in) + H(+) = pyruvate + 2 Na(+)(out) + CO2</text>
        <dbReference type="Rhea" id="RHEA:57724"/>
        <dbReference type="ChEBI" id="CHEBI:15361"/>
        <dbReference type="ChEBI" id="CHEBI:15378"/>
        <dbReference type="ChEBI" id="CHEBI:16452"/>
        <dbReference type="ChEBI" id="CHEBI:16526"/>
        <dbReference type="ChEBI" id="CHEBI:29101"/>
        <dbReference type="EC" id="7.2.4.2"/>
    </reaction>
</comment>
<organism evidence="6 7">
    <name type="scientific">Pseudidiomarina maritima</name>
    <dbReference type="NCBI Taxonomy" id="519453"/>
    <lineage>
        <taxon>Bacteria</taxon>
        <taxon>Pseudomonadati</taxon>
        <taxon>Pseudomonadota</taxon>
        <taxon>Gammaproteobacteria</taxon>
        <taxon>Alteromonadales</taxon>
        <taxon>Idiomarinaceae</taxon>
        <taxon>Pseudidiomarina</taxon>
    </lineage>
</organism>
<evidence type="ECO:0000256" key="4">
    <source>
        <dbReference type="ARBA" id="ARBA00023136"/>
    </source>
</evidence>
<dbReference type="GO" id="GO:0015081">
    <property type="term" value="F:sodium ion transmembrane transporter activity"/>
    <property type="evidence" value="ECO:0007669"/>
    <property type="project" value="InterPro"/>
</dbReference>
<dbReference type="EMBL" id="FOYU01000001">
    <property type="protein sequence ID" value="SFR36720.1"/>
    <property type="molecule type" value="Genomic_DNA"/>
</dbReference>
<evidence type="ECO:0000256" key="1">
    <source>
        <dbReference type="ARBA" id="ARBA00022475"/>
    </source>
</evidence>
<comment type="function">
    <text evidence="5">Catalyzes the decarboxylation of oxaloacetate coupled to Na(+) translocation.</text>
</comment>
<keyword evidence="2 5" id="KW-0812">Transmembrane</keyword>
<dbReference type="GO" id="GO:0036376">
    <property type="term" value="P:sodium ion export across plasma membrane"/>
    <property type="evidence" value="ECO:0007669"/>
    <property type="project" value="InterPro"/>
</dbReference>
<reference evidence="7" key="1">
    <citation type="submission" date="2016-10" db="EMBL/GenBank/DDBJ databases">
        <authorList>
            <person name="Varghese N."/>
            <person name="Submissions S."/>
        </authorList>
    </citation>
    <scope>NUCLEOTIDE SEQUENCE [LARGE SCALE GENOMIC DNA]</scope>
    <source>
        <strain evidence="7">CGMCC 1.7285</strain>
    </source>
</reference>
<comment type="subcellular location">
    <subcellularLocation>
        <location evidence="5">Cell membrane</location>
        <topology evidence="5">Single-pass membrane protein</topology>
    </subcellularLocation>
</comment>
<keyword evidence="5" id="KW-0739">Sodium transport</keyword>
<name>A0A1I6G3N3_9GAMM</name>
<proteinExistence type="inferred from homology"/>
<dbReference type="Pfam" id="PF04277">
    <property type="entry name" value="OAD_gamma"/>
    <property type="match status" value="1"/>
</dbReference>
<gene>
    <name evidence="6" type="ORF">SAMN04488070_0103</name>
</gene>
<evidence type="ECO:0000256" key="3">
    <source>
        <dbReference type="ARBA" id="ARBA00022989"/>
    </source>
</evidence>
<accession>A0A1I6G3N3</accession>
<dbReference type="RefSeq" id="WP_092854234.1">
    <property type="nucleotide sequence ID" value="NZ_FOYU01000001.1"/>
</dbReference>
<feature type="transmembrane region" description="Helical" evidence="5">
    <location>
        <begin position="12"/>
        <end position="33"/>
    </location>
</feature>
<comment type="similarity">
    <text evidence="5">Belongs to the OadG family.</text>
</comment>
<dbReference type="AlphaFoldDB" id="A0A1I6G3N3"/>
<dbReference type="EC" id="7.2.4.2" evidence="5"/>
<keyword evidence="3 5" id="KW-1133">Transmembrane helix</keyword>
<keyword evidence="4 5" id="KW-0472">Membrane</keyword>
<sequence length="75" mass="8222">MTNLISEAFMIMVTGMITVFVFLTLLIGAMALLRVIAGKVELDSPNQSSDTQQPSSSQLAAITAAIHQYRRQHRS</sequence>
<comment type="cofactor">
    <cofactor evidence="5">
        <name>Na(+)</name>
        <dbReference type="ChEBI" id="CHEBI:29101"/>
    </cofactor>
</comment>
<protein>
    <recommendedName>
        <fullName evidence="5">Oxaloacetate decarboxylase gamma chain</fullName>
        <ecNumber evidence="5">7.2.4.2</ecNumber>
    </recommendedName>
</protein>
<evidence type="ECO:0000313" key="6">
    <source>
        <dbReference type="EMBL" id="SFR36720.1"/>
    </source>
</evidence>